<dbReference type="PROSITE" id="PS51447">
    <property type="entry name" value="FDX_ACB"/>
    <property type="match status" value="1"/>
</dbReference>
<gene>
    <name evidence="15" type="primary">pheT</name>
    <name evidence="20" type="ORF">COU29_01310</name>
</gene>
<dbReference type="SMART" id="SM00873">
    <property type="entry name" value="B3_4"/>
    <property type="match status" value="1"/>
</dbReference>
<comment type="similarity">
    <text evidence="2 15">Belongs to the phenylalanyl-tRNA synthetase beta subunit family. Type 1 subfamily.</text>
</comment>
<evidence type="ECO:0000259" key="19">
    <source>
        <dbReference type="PROSITE" id="PS51483"/>
    </source>
</evidence>
<dbReference type="PROSITE" id="PS50886">
    <property type="entry name" value="TRBD"/>
    <property type="match status" value="1"/>
</dbReference>
<keyword evidence="11 16" id="KW-0694">RNA-binding</keyword>
<dbReference type="NCBIfam" id="TIGR00472">
    <property type="entry name" value="pheT_bact"/>
    <property type="match status" value="1"/>
</dbReference>
<evidence type="ECO:0000256" key="15">
    <source>
        <dbReference type="HAMAP-Rule" id="MF_00283"/>
    </source>
</evidence>
<dbReference type="InterPro" id="IPR020825">
    <property type="entry name" value="Phe-tRNA_synthase-like_B3/B4"/>
</dbReference>
<evidence type="ECO:0000256" key="12">
    <source>
        <dbReference type="ARBA" id="ARBA00022917"/>
    </source>
</evidence>
<dbReference type="GO" id="GO:0000287">
    <property type="term" value="F:magnesium ion binding"/>
    <property type="evidence" value="ECO:0007669"/>
    <property type="project" value="UniProtKB-UniRule"/>
</dbReference>
<evidence type="ECO:0000313" key="21">
    <source>
        <dbReference type="Proteomes" id="UP000231426"/>
    </source>
</evidence>
<evidence type="ECO:0000256" key="1">
    <source>
        <dbReference type="ARBA" id="ARBA00004496"/>
    </source>
</evidence>
<feature type="binding site" evidence="15">
    <location>
        <position position="476"/>
    </location>
    <ligand>
        <name>Mg(2+)</name>
        <dbReference type="ChEBI" id="CHEBI:18420"/>
        <note>shared with alpha subunit</note>
    </ligand>
</feature>
<dbReference type="InterPro" id="IPR033714">
    <property type="entry name" value="tRNA_bind_bactPheRS"/>
</dbReference>
<evidence type="ECO:0000256" key="4">
    <source>
        <dbReference type="ARBA" id="ARBA00022490"/>
    </source>
</evidence>
<dbReference type="SUPFAM" id="SSF50249">
    <property type="entry name" value="Nucleic acid-binding proteins"/>
    <property type="match status" value="1"/>
</dbReference>
<dbReference type="SMART" id="SM00874">
    <property type="entry name" value="B5"/>
    <property type="match status" value="1"/>
</dbReference>
<dbReference type="CDD" id="cd00769">
    <property type="entry name" value="PheRS_beta_core"/>
    <property type="match status" value="1"/>
</dbReference>
<proteinExistence type="inferred from homology"/>
<organism evidence="20 21">
    <name type="scientific">Candidatus Magasanikbacteria bacterium CG10_big_fil_rev_8_21_14_0_10_36_32</name>
    <dbReference type="NCBI Taxonomy" id="1974646"/>
    <lineage>
        <taxon>Bacteria</taxon>
        <taxon>Candidatus Magasanikiibacteriota</taxon>
    </lineage>
</organism>
<evidence type="ECO:0000259" key="17">
    <source>
        <dbReference type="PROSITE" id="PS50886"/>
    </source>
</evidence>
<keyword evidence="5 16" id="KW-0820">tRNA-binding</keyword>
<dbReference type="InterPro" id="IPR045864">
    <property type="entry name" value="aa-tRNA-synth_II/BPL/LPL"/>
</dbReference>
<dbReference type="Pfam" id="PF17759">
    <property type="entry name" value="tRNA_synthFbeta"/>
    <property type="match status" value="1"/>
</dbReference>
<dbReference type="HAMAP" id="MF_00283">
    <property type="entry name" value="Phe_tRNA_synth_beta1"/>
    <property type="match status" value="1"/>
</dbReference>
<dbReference type="PANTHER" id="PTHR10947">
    <property type="entry name" value="PHENYLALANYL-TRNA SYNTHETASE BETA CHAIN AND LEUCINE-RICH REPEAT-CONTAINING PROTEIN 47"/>
    <property type="match status" value="1"/>
</dbReference>
<dbReference type="CDD" id="cd02796">
    <property type="entry name" value="tRNA_bind_bactPheRS"/>
    <property type="match status" value="1"/>
</dbReference>
<dbReference type="GO" id="GO:0006432">
    <property type="term" value="P:phenylalanyl-tRNA aminoacylation"/>
    <property type="evidence" value="ECO:0007669"/>
    <property type="project" value="UniProtKB-UniRule"/>
</dbReference>
<dbReference type="InterPro" id="IPR005121">
    <property type="entry name" value="Fdx_antiC-bd"/>
</dbReference>
<dbReference type="GO" id="GO:0009328">
    <property type="term" value="C:phenylalanine-tRNA ligase complex"/>
    <property type="evidence" value="ECO:0007669"/>
    <property type="project" value="TreeGrafter"/>
</dbReference>
<evidence type="ECO:0000256" key="8">
    <source>
        <dbReference type="ARBA" id="ARBA00022741"/>
    </source>
</evidence>
<keyword evidence="7 15" id="KW-0479">Metal-binding</keyword>
<dbReference type="SUPFAM" id="SSF54991">
    <property type="entry name" value="Anticodon-binding domain of PheRS"/>
    <property type="match status" value="1"/>
</dbReference>
<dbReference type="Proteomes" id="UP000231426">
    <property type="component" value="Unassembled WGS sequence"/>
</dbReference>
<dbReference type="FunFam" id="3.30.70.380:FF:000001">
    <property type="entry name" value="Phenylalanine--tRNA ligase beta subunit"/>
    <property type="match status" value="1"/>
</dbReference>
<dbReference type="PROSITE" id="PS51483">
    <property type="entry name" value="B5"/>
    <property type="match status" value="1"/>
</dbReference>
<dbReference type="Pfam" id="PF03484">
    <property type="entry name" value="B5"/>
    <property type="match status" value="1"/>
</dbReference>
<dbReference type="Pfam" id="PF03147">
    <property type="entry name" value="FDX-ACB"/>
    <property type="match status" value="1"/>
</dbReference>
<evidence type="ECO:0000256" key="13">
    <source>
        <dbReference type="ARBA" id="ARBA00023146"/>
    </source>
</evidence>
<dbReference type="GO" id="GO:0000049">
    <property type="term" value="F:tRNA binding"/>
    <property type="evidence" value="ECO:0007669"/>
    <property type="project" value="UniProtKB-UniRule"/>
</dbReference>
<comment type="subunit">
    <text evidence="3 15">Tetramer of two alpha and two beta subunits.</text>
</comment>
<dbReference type="SUPFAM" id="SSF55681">
    <property type="entry name" value="Class II aaRS and biotin synthetases"/>
    <property type="match status" value="1"/>
</dbReference>
<dbReference type="SMART" id="SM00896">
    <property type="entry name" value="FDX-ACB"/>
    <property type="match status" value="1"/>
</dbReference>
<evidence type="ECO:0000256" key="14">
    <source>
        <dbReference type="ARBA" id="ARBA00049255"/>
    </source>
</evidence>
<dbReference type="InterPro" id="IPR005146">
    <property type="entry name" value="B3/B4_tRNA-bd"/>
</dbReference>
<feature type="domain" description="B5" evidence="19">
    <location>
        <begin position="415"/>
        <end position="492"/>
    </location>
</feature>
<dbReference type="InterPro" id="IPR012340">
    <property type="entry name" value="NA-bd_OB-fold"/>
</dbReference>
<dbReference type="Gene3D" id="3.30.56.10">
    <property type="match status" value="2"/>
</dbReference>
<evidence type="ECO:0000256" key="7">
    <source>
        <dbReference type="ARBA" id="ARBA00022723"/>
    </source>
</evidence>
<dbReference type="GO" id="GO:0005524">
    <property type="term" value="F:ATP binding"/>
    <property type="evidence" value="ECO:0007669"/>
    <property type="project" value="UniProtKB-UniRule"/>
</dbReference>
<evidence type="ECO:0000256" key="6">
    <source>
        <dbReference type="ARBA" id="ARBA00022598"/>
    </source>
</evidence>
<dbReference type="InterPro" id="IPR041616">
    <property type="entry name" value="PheRS_beta_core"/>
</dbReference>
<evidence type="ECO:0000256" key="10">
    <source>
        <dbReference type="ARBA" id="ARBA00022842"/>
    </source>
</evidence>
<keyword evidence="4 15" id="KW-0963">Cytoplasm</keyword>
<evidence type="ECO:0000256" key="11">
    <source>
        <dbReference type="ARBA" id="ARBA00022884"/>
    </source>
</evidence>
<accession>A0A2M6W6J2</accession>
<keyword evidence="10 15" id="KW-0460">Magnesium</keyword>
<comment type="catalytic activity">
    <reaction evidence="14 15">
        <text>tRNA(Phe) + L-phenylalanine + ATP = L-phenylalanyl-tRNA(Phe) + AMP + diphosphate + H(+)</text>
        <dbReference type="Rhea" id="RHEA:19413"/>
        <dbReference type="Rhea" id="RHEA-COMP:9668"/>
        <dbReference type="Rhea" id="RHEA-COMP:9699"/>
        <dbReference type="ChEBI" id="CHEBI:15378"/>
        <dbReference type="ChEBI" id="CHEBI:30616"/>
        <dbReference type="ChEBI" id="CHEBI:33019"/>
        <dbReference type="ChEBI" id="CHEBI:58095"/>
        <dbReference type="ChEBI" id="CHEBI:78442"/>
        <dbReference type="ChEBI" id="CHEBI:78531"/>
        <dbReference type="ChEBI" id="CHEBI:456215"/>
        <dbReference type="EC" id="6.1.1.20"/>
    </reaction>
</comment>
<reference evidence="21" key="1">
    <citation type="submission" date="2017-09" db="EMBL/GenBank/DDBJ databases">
        <title>Depth-based differentiation of microbial function through sediment-hosted aquifers and enrichment of novel symbionts in the deep terrestrial subsurface.</title>
        <authorList>
            <person name="Probst A.J."/>
            <person name="Ladd B."/>
            <person name="Jarett J.K."/>
            <person name="Geller-Mcgrath D.E."/>
            <person name="Sieber C.M.K."/>
            <person name="Emerson J.B."/>
            <person name="Anantharaman K."/>
            <person name="Thomas B.C."/>
            <person name="Malmstrom R."/>
            <person name="Stieglmeier M."/>
            <person name="Klingl A."/>
            <person name="Woyke T."/>
            <person name="Ryan C.M."/>
            <person name="Banfield J.F."/>
        </authorList>
    </citation>
    <scope>NUCLEOTIDE SEQUENCE [LARGE SCALE GENOMIC DNA]</scope>
</reference>
<dbReference type="Pfam" id="PF01588">
    <property type="entry name" value="tRNA_bind"/>
    <property type="match status" value="1"/>
</dbReference>
<evidence type="ECO:0000256" key="9">
    <source>
        <dbReference type="ARBA" id="ARBA00022840"/>
    </source>
</evidence>
<evidence type="ECO:0000256" key="5">
    <source>
        <dbReference type="ARBA" id="ARBA00022555"/>
    </source>
</evidence>
<keyword evidence="9 15" id="KW-0067">ATP-binding</keyword>
<dbReference type="SUPFAM" id="SSF56037">
    <property type="entry name" value="PheT/TilS domain"/>
    <property type="match status" value="1"/>
</dbReference>
<keyword evidence="8 15" id="KW-0547">Nucleotide-binding</keyword>
<dbReference type="SUPFAM" id="SSF46955">
    <property type="entry name" value="Putative DNA-binding domain"/>
    <property type="match status" value="1"/>
</dbReference>
<protein>
    <recommendedName>
        <fullName evidence="15">Phenylalanine--tRNA ligase beta subunit</fullName>
        <ecNumber evidence="15">6.1.1.20</ecNumber>
    </recommendedName>
    <alternativeName>
        <fullName evidence="15">Phenylalanyl-tRNA synthetase beta subunit</fullName>
        <shortName evidence="15">PheRS</shortName>
    </alternativeName>
</protein>
<dbReference type="PANTHER" id="PTHR10947:SF0">
    <property type="entry name" value="PHENYLALANINE--TRNA LIGASE BETA SUBUNIT"/>
    <property type="match status" value="1"/>
</dbReference>
<comment type="caution">
    <text evidence="20">The sequence shown here is derived from an EMBL/GenBank/DDBJ whole genome shotgun (WGS) entry which is preliminary data.</text>
</comment>
<evidence type="ECO:0000256" key="16">
    <source>
        <dbReference type="PROSITE-ProRule" id="PRU00209"/>
    </source>
</evidence>
<comment type="caution">
    <text evidence="15">Lacks conserved residue(s) required for the propagation of feature annotation.</text>
</comment>
<dbReference type="InterPro" id="IPR005147">
    <property type="entry name" value="tRNA_synthase_B5-dom"/>
</dbReference>
<dbReference type="AlphaFoldDB" id="A0A2M6W6J2"/>
<feature type="binding site" evidence="15">
    <location>
        <position position="479"/>
    </location>
    <ligand>
        <name>Mg(2+)</name>
        <dbReference type="ChEBI" id="CHEBI:18420"/>
        <note>shared with alpha subunit</note>
    </ligand>
</feature>
<dbReference type="InterPro" id="IPR036690">
    <property type="entry name" value="Fdx_antiC-bd_sf"/>
</dbReference>
<dbReference type="InterPro" id="IPR004532">
    <property type="entry name" value="Phe-tRNA-ligase_IIc_bsu_bact"/>
</dbReference>
<dbReference type="EMBL" id="PFBV01000003">
    <property type="protein sequence ID" value="PIT88409.1"/>
    <property type="molecule type" value="Genomic_DNA"/>
</dbReference>
<keyword evidence="6 15" id="KW-0436">Ligase</keyword>
<dbReference type="Gene3D" id="3.50.40.10">
    <property type="entry name" value="Phenylalanyl-trna Synthetase, Chain B, domain 3"/>
    <property type="match status" value="1"/>
</dbReference>
<feature type="domain" description="TRNA-binding" evidence="17">
    <location>
        <begin position="41"/>
        <end position="161"/>
    </location>
</feature>
<evidence type="ECO:0000313" key="20">
    <source>
        <dbReference type="EMBL" id="PIT88409.1"/>
    </source>
</evidence>
<feature type="binding site" evidence="15">
    <location>
        <position position="480"/>
    </location>
    <ligand>
        <name>Mg(2+)</name>
        <dbReference type="ChEBI" id="CHEBI:18420"/>
        <note>shared with alpha subunit</note>
    </ligand>
</feature>
<evidence type="ECO:0000256" key="2">
    <source>
        <dbReference type="ARBA" id="ARBA00008653"/>
    </source>
</evidence>
<dbReference type="InterPro" id="IPR002547">
    <property type="entry name" value="tRNA-bd_dom"/>
</dbReference>
<comment type="cofactor">
    <cofactor evidence="15">
        <name>Mg(2+)</name>
        <dbReference type="ChEBI" id="CHEBI:18420"/>
    </cofactor>
    <text evidence="15">Binds 2 magnesium ions per tetramer.</text>
</comment>
<dbReference type="EC" id="6.1.1.20" evidence="15"/>
<dbReference type="GO" id="GO:0004826">
    <property type="term" value="F:phenylalanine-tRNA ligase activity"/>
    <property type="evidence" value="ECO:0007669"/>
    <property type="project" value="UniProtKB-UniRule"/>
</dbReference>
<name>A0A2M6W6J2_9BACT</name>
<keyword evidence="12 15" id="KW-0648">Protein biosynthesis</keyword>
<evidence type="ECO:0000259" key="18">
    <source>
        <dbReference type="PROSITE" id="PS51447"/>
    </source>
</evidence>
<dbReference type="Gene3D" id="2.40.50.140">
    <property type="entry name" value="Nucleic acid-binding proteins"/>
    <property type="match status" value="1"/>
</dbReference>
<feature type="domain" description="FDX-ACB" evidence="18">
    <location>
        <begin position="720"/>
        <end position="812"/>
    </location>
</feature>
<keyword evidence="13 15" id="KW-0030">Aminoacyl-tRNA synthetase</keyword>
<dbReference type="InterPro" id="IPR045060">
    <property type="entry name" value="Phe-tRNA-ligase_IIc_bsu"/>
</dbReference>
<evidence type="ECO:0000256" key="3">
    <source>
        <dbReference type="ARBA" id="ARBA00011209"/>
    </source>
</evidence>
<comment type="subcellular location">
    <subcellularLocation>
        <location evidence="1 15">Cytoplasm</location>
    </subcellularLocation>
</comment>
<dbReference type="Pfam" id="PF03483">
    <property type="entry name" value="B3_4"/>
    <property type="match status" value="1"/>
</dbReference>
<sequence length="813" mass="91222">MRISFNWLKKHVNLSSSITAEEVAEKLKLSTVEVENVESQGKDLENIVVGKIVSAEKHPQADKLKLCQVDAGEKLQIVCGGSNVREGMLVALAKIGAKVKWHGEGELVELKLTTIRGVESYGMICGATEIGLSGMFPPKDEKEIIDLSEKVKEKTIGKPLAEALGLNDTIFEIDNKSLSNRPDLWGHYGLAREVAALLGKALNDYKIKPIKSSKNEIDLKVEVKDTKLCPRYMAVAISGIKITESPDWMRQSLIAAGLRPINNIVDITNYLMLDLGQPMHAFDAKKLTNIIVRQAEKGEKMILLDDVKVNLSEADLVIADSEKPLALAGIMGGETSGIDETTDTIIFESANFNAATIRKSSVRLGLRTDSSARFEKSLDPIVCETALQKAVEFTLEFCHGATISSRLIDVANFTVAGGPLEVDKNIFTKKLGVEIPEKDIKNILERLGFEIKDKSRVWMVKIPSWRASKEISIVEDLVEEVARIYGYDNIQSATPLFPMIPPEENDIRKLEHLFRTILVRNLAYDEVYNYAFVSREQKEKFGDDGEYVELDNPISKEKPLLRRSLVPNMLENAAKNIEYFSPVKILEIGKVFWPDFNGPRTKEKSDELLPRQDVWLSAVCADKKNEIPFTVARRTIEVIMNELNLPVTIKKLPSTKLWMHPTRSGEVVIGEKTLGFIYEVNPVTAKKFGLDIRVGILEINLNEMAEIVAGSKIKTYEKLSEFPEVLRDLAFTVAKKIEHEKIAEDLSGIDKLIKKIELFDVYEGEHIQKDKKSMAYRLTFTNPEKTLNSAEVDKVMEQVVVLLHKKYQAEIRA</sequence>
<dbReference type="Gene3D" id="3.30.930.10">
    <property type="entry name" value="Bira Bifunctional Protein, Domain 2"/>
    <property type="match status" value="1"/>
</dbReference>
<dbReference type="InterPro" id="IPR009061">
    <property type="entry name" value="DNA-bd_dom_put_sf"/>
</dbReference>
<dbReference type="Gene3D" id="3.30.70.380">
    <property type="entry name" value="Ferrodoxin-fold anticodon-binding domain"/>
    <property type="match status" value="1"/>
</dbReference>